<evidence type="ECO:0000313" key="7">
    <source>
        <dbReference type="Proteomes" id="UP000659654"/>
    </source>
</evidence>
<dbReference type="SMR" id="A0A1I7S2H4"/>
<evidence type="ECO:0000259" key="3">
    <source>
        <dbReference type="Pfam" id="PF04836"/>
    </source>
</evidence>
<dbReference type="InterPro" id="IPR039777">
    <property type="entry name" value="IFRD"/>
</dbReference>
<dbReference type="Proteomes" id="UP000582659">
    <property type="component" value="Unassembled WGS sequence"/>
</dbReference>
<keyword evidence="7" id="KW-1185">Reference proteome</keyword>
<evidence type="ECO:0000313" key="8">
    <source>
        <dbReference type="WBParaSite" id="BXY_0720300.1"/>
    </source>
</evidence>
<feature type="domain" description="Interferon-related developmental regulator N-terminal" evidence="4">
    <location>
        <begin position="48"/>
        <end position="313"/>
    </location>
</feature>
<evidence type="ECO:0000256" key="2">
    <source>
        <dbReference type="SAM" id="MobiDB-lite"/>
    </source>
</evidence>
<dbReference type="OrthoDB" id="686784at2759"/>
<dbReference type="PANTHER" id="PTHR12354">
    <property type="entry name" value="INTERFERON-RELATED DEVELOPMENTAL REGULATOR"/>
    <property type="match status" value="1"/>
</dbReference>
<sequence>MGRKNNNKKDNPSSGSLKPPGARDLDNSDVESVLSSVQGDYQNSLADSDDLNVNDDFLAVDSFGELVDNALDKNVNNRCRAMDNIVAILRRSYIPDTIDKHKLTLCDIVEKNLRRTTEESLRALKLGQLLALQFGLEIEEELDQVLNSMIALFSDPAKSEDVRSAAAEAMGLTAYFGCYRPVKRGECLAALRQTWYSMKPTTDLPHLFAASLFSWTLILERSDDAQIADAIEEVQPRLCSFHVSNSVDVRVAVGESLAVLYELAVQSIDEDFVFPNHSQLRNTLDEMSGDYAKSHAKKDKRLQKWTFRQCIDAIFNERPPESIVKFNKAERLELSGCHSKLLYDYLCQCVKGDVNTHLTRNEVLRELFDLGPVTVEEEATKSKSAKNERKTQLSNADKQRNIRRAKLRDRKGY</sequence>
<dbReference type="Gene3D" id="1.25.10.10">
    <property type="entry name" value="Leucine-rich Repeat Variant"/>
    <property type="match status" value="1"/>
</dbReference>
<dbReference type="EMBL" id="CAJFDI010000004">
    <property type="protein sequence ID" value="CAD5225426.1"/>
    <property type="molecule type" value="Genomic_DNA"/>
</dbReference>
<dbReference type="InterPro" id="IPR006921">
    <property type="entry name" value="Interferon-rel_develop_reg_C"/>
</dbReference>
<proteinExistence type="inferred from homology"/>
<dbReference type="SUPFAM" id="SSF48371">
    <property type="entry name" value="ARM repeat"/>
    <property type="match status" value="1"/>
</dbReference>
<dbReference type="AlphaFoldDB" id="A0A1I7S2H4"/>
<evidence type="ECO:0000313" key="5">
    <source>
        <dbReference type="EMBL" id="CAD5225426.1"/>
    </source>
</evidence>
<feature type="region of interest" description="Disordered" evidence="2">
    <location>
        <begin position="378"/>
        <end position="413"/>
    </location>
</feature>
<comment type="similarity">
    <text evidence="1">Belongs to the IFRD family.</text>
</comment>
<evidence type="ECO:0000259" key="4">
    <source>
        <dbReference type="Pfam" id="PF05004"/>
    </source>
</evidence>
<organism evidence="6 8">
    <name type="scientific">Bursaphelenchus xylophilus</name>
    <name type="common">Pinewood nematode worm</name>
    <name type="synonym">Aphelenchoides xylophilus</name>
    <dbReference type="NCBI Taxonomy" id="6326"/>
    <lineage>
        <taxon>Eukaryota</taxon>
        <taxon>Metazoa</taxon>
        <taxon>Ecdysozoa</taxon>
        <taxon>Nematoda</taxon>
        <taxon>Chromadorea</taxon>
        <taxon>Rhabditida</taxon>
        <taxon>Tylenchina</taxon>
        <taxon>Tylenchomorpha</taxon>
        <taxon>Aphelenchoidea</taxon>
        <taxon>Aphelenchoididae</taxon>
        <taxon>Bursaphelenchus</taxon>
    </lineage>
</organism>
<dbReference type="InterPro" id="IPR016024">
    <property type="entry name" value="ARM-type_fold"/>
</dbReference>
<dbReference type="Pfam" id="PF04836">
    <property type="entry name" value="IFRD_C"/>
    <property type="match status" value="1"/>
</dbReference>
<feature type="compositionally biased region" description="Basic residues" evidence="2">
    <location>
        <begin position="401"/>
        <end position="413"/>
    </location>
</feature>
<dbReference type="Proteomes" id="UP000095284">
    <property type="component" value="Unplaced"/>
</dbReference>
<dbReference type="InterPro" id="IPR007701">
    <property type="entry name" value="Interferon-rel_develop_reg_N"/>
</dbReference>
<reference evidence="8" key="1">
    <citation type="submission" date="2016-11" db="UniProtKB">
        <authorList>
            <consortium name="WormBaseParasite"/>
        </authorList>
    </citation>
    <scope>IDENTIFICATION</scope>
</reference>
<protein>
    <submittedName>
        <fullName evidence="5">(pine wood nematode) hypothetical protein</fullName>
    </submittedName>
</protein>
<feature type="domain" description="Interferon-related developmental regulator C-terminal" evidence="3">
    <location>
        <begin position="361"/>
        <end position="411"/>
    </location>
</feature>
<dbReference type="eggNOG" id="KOG2842">
    <property type="taxonomic scope" value="Eukaryota"/>
</dbReference>
<name>A0A1I7S2H4_BURXY</name>
<evidence type="ECO:0000256" key="1">
    <source>
        <dbReference type="ARBA" id="ARBA00008828"/>
    </source>
</evidence>
<dbReference type="WBParaSite" id="BXY_0720300.1">
    <property type="protein sequence ID" value="BXY_0720300.1"/>
    <property type="gene ID" value="BXY_0720300"/>
</dbReference>
<dbReference type="InterPro" id="IPR011989">
    <property type="entry name" value="ARM-like"/>
</dbReference>
<evidence type="ECO:0000313" key="6">
    <source>
        <dbReference type="Proteomes" id="UP000095284"/>
    </source>
</evidence>
<dbReference type="Pfam" id="PF05004">
    <property type="entry name" value="IFRD"/>
    <property type="match status" value="1"/>
</dbReference>
<accession>A0A1I7S2H4</accession>
<feature type="region of interest" description="Disordered" evidence="2">
    <location>
        <begin position="1"/>
        <end position="33"/>
    </location>
</feature>
<dbReference type="EMBL" id="CAJFCV020000004">
    <property type="protein sequence ID" value="CAG9114543.1"/>
    <property type="molecule type" value="Genomic_DNA"/>
</dbReference>
<feature type="compositionally biased region" description="Basic and acidic residues" evidence="2">
    <location>
        <begin position="378"/>
        <end position="391"/>
    </location>
</feature>
<dbReference type="PANTHER" id="PTHR12354:SF1">
    <property type="entry name" value="INTERFERON-RELATED DEVELOPMENTAL REGULATOR 1"/>
    <property type="match status" value="1"/>
</dbReference>
<dbReference type="Proteomes" id="UP000659654">
    <property type="component" value="Unassembled WGS sequence"/>
</dbReference>
<reference evidence="5" key="2">
    <citation type="submission" date="2020-09" db="EMBL/GenBank/DDBJ databases">
        <authorList>
            <person name="Kikuchi T."/>
        </authorList>
    </citation>
    <scope>NUCLEOTIDE SEQUENCE</scope>
    <source>
        <strain evidence="5">Ka4C1</strain>
    </source>
</reference>
<gene>
    <name evidence="5" type="ORF">BXYJ_LOCUS8538</name>
</gene>